<accession>A0ABV1IGJ1</accession>
<keyword evidence="4 9" id="KW-0645">Protease</keyword>
<dbReference type="SUPFAM" id="SSF53187">
    <property type="entry name" value="Zn-dependent exopeptidases"/>
    <property type="match status" value="1"/>
</dbReference>
<comment type="cofactor">
    <cofactor evidence="1 10">
        <name>Zn(2+)</name>
        <dbReference type="ChEBI" id="CHEBI:29105"/>
    </cofactor>
</comment>
<keyword evidence="8 9" id="KW-0482">Metalloprotease</keyword>
<dbReference type="EMBL" id="JBBNGS010000011">
    <property type="protein sequence ID" value="MEQ2638024.1"/>
    <property type="molecule type" value="Genomic_DNA"/>
</dbReference>
<evidence type="ECO:0000256" key="5">
    <source>
        <dbReference type="ARBA" id="ARBA00022723"/>
    </source>
</evidence>
<keyword evidence="6 9" id="KW-0378">Hydrolase</keyword>
<evidence type="ECO:0000256" key="2">
    <source>
        <dbReference type="ARBA" id="ARBA00008290"/>
    </source>
</evidence>
<dbReference type="PANTHER" id="PTHR28570:SF3">
    <property type="entry name" value="ASPARTYL AMINOPEPTIDASE"/>
    <property type="match status" value="1"/>
</dbReference>
<dbReference type="Gene3D" id="3.40.630.10">
    <property type="entry name" value="Zn peptidases"/>
    <property type="match status" value="1"/>
</dbReference>
<dbReference type="InterPro" id="IPR001948">
    <property type="entry name" value="Peptidase_M18"/>
</dbReference>
<evidence type="ECO:0000256" key="1">
    <source>
        <dbReference type="ARBA" id="ARBA00001947"/>
    </source>
</evidence>
<keyword evidence="5 9" id="KW-0479">Metal-binding</keyword>
<evidence type="ECO:0000256" key="9">
    <source>
        <dbReference type="RuleBase" id="RU004386"/>
    </source>
</evidence>
<evidence type="ECO:0000313" key="12">
    <source>
        <dbReference type="Proteomes" id="UP001478817"/>
    </source>
</evidence>
<dbReference type="NCBIfam" id="NF002759">
    <property type="entry name" value="PRK02813.1"/>
    <property type="match status" value="1"/>
</dbReference>
<dbReference type="Gene3D" id="2.30.250.10">
    <property type="entry name" value="Aminopeptidase i, Domain 2"/>
    <property type="match status" value="1"/>
</dbReference>
<evidence type="ECO:0000256" key="8">
    <source>
        <dbReference type="ARBA" id="ARBA00023049"/>
    </source>
</evidence>
<keyword evidence="7 9" id="KW-0862">Zinc</keyword>
<evidence type="ECO:0000313" key="11">
    <source>
        <dbReference type="EMBL" id="MEQ2638024.1"/>
    </source>
</evidence>
<organism evidence="11 12">
    <name type="scientific">Paratractidigestivibacter faecalis</name>
    <dbReference type="NCBI Taxonomy" id="2292441"/>
    <lineage>
        <taxon>Bacteria</taxon>
        <taxon>Bacillati</taxon>
        <taxon>Actinomycetota</taxon>
        <taxon>Coriobacteriia</taxon>
        <taxon>Coriobacteriales</taxon>
        <taxon>Atopobiaceae</taxon>
        <taxon>Paratractidigestivibacter</taxon>
    </lineage>
</organism>
<sequence length="442" mass="47316">MTDQSAAQGLLDFVRACPSMFHTAAAISRRLEEAGFAYLPEGEAWRMEPGGRYYTSRNNSSVIALKVGADLDSYHFQLAAAHGDSPCFKVKAVPELAGPGDYLRLDVEAYGGMIDHTWLDRPLGVAGRALVREGDRVESRLFATDRDVAIIPSVAIHLNREDGRNPELNRAVDLCALFSAGDLGVGAFDQMVADELGVEPGQVLARDAFLYNRQEPVAWGGTAGAPEFVSAPKLDDLGCAYVALEAFLAADNPHDVGVYACFDNEEVGSNTKQGAMSTFLRDTLVRTNVALGRTPEDYLRAVAGSLLVSCDNAHACHPNHAEKHDEANRCWLNRGLVIKEAANQHYCTDAFSRAALVAVLQDAGVPFQTFANRSDMAGGGTLGNLSNTQVSLHGVDVGLPQLAMHSCFETAGARDVSLGIAALKAFYTRDLRIAGADSVTLA</sequence>
<evidence type="ECO:0000256" key="4">
    <source>
        <dbReference type="ARBA" id="ARBA00022670"/>
    </source>
</evidence>
<reference evidence="11 12" key="1">
    <citation type="submission" date="2024-04" db="EMBL/GenBank/DDBJ databases">
        <title>Human intestinal bacterial collection.</title>
        <authorList>
            <person name="Pauvert C."/>
            <person name="Hitch T.C.A."/>
            <person name="Clavel T."/>
        </authorList>
    </citation>
    <scope>NUCLEOTIDE SEQUENCE [LARGE SCALE GENOMIC DNA]</scope>
    <source>
        <strain evidence="11 12">CLA-AA-H197</strain>
    </source>
</reference>
<evidence type="ECO:0000256" key="7">
    <source>
        <dbReference type="ARBA" id="ARBA00022833"/>
    </source>
</evidence>
<keyword evidence="3 9" id="KW-0031">Aminopeptidase</keyword>
<name>A0ABV1IGJ1_9ACTN</name>
<dbReference type="InterPro" id="IPR023358">
    <property type="entry name" value="Peptidase_M18_dom2"/>
</dbReference>
<comment type="similarity">
    <text evidence="2 9">Belongs to the peptidase M18 family.</text>
</comment>
<comment type="caution">
    <text evidence="11">The sequence shown here is derived from an EMBL/GenBank/DDBJ whole genome shotgun (WGS) entry which is preliminary data.</text>
</comment>
<dbReference type="RefSeq" id="WP_349182618.1">
    <property type="nucleotide sequence ID" value="NZ_JBBNGS010000011.1"/>
</dbReference>
<dbReference type="Pfam" id="PF02127">
    <property type="entry name" value="Peptidase_M18"/>
    <property type="match status" value="1"/>
</dbReference>
<dbReference type="EC" id="3.4.11.-" evidence="10"/>
<dbReference type="Proteomes" id="UP001478817">
    <property type="component" value="Unassembled WGS sequence"/>
</dbReference>
<protein>
    <recommendedName>
        <fullName evidence="10">M18 family aminopeptidase</fullName>
        <ecNumber evidence="10">3.4.11.-</ecNumber>
    </recommendedName>
</protein>
<gene>
    <name evidence="11" type="ORF">AAAT05_06695</name>
</gene>
<dbReference type="PANTHER" id="PTHR28570">
    <property type="entry name" value="ASPARTYL AMINOPEPTIDASE"/>
    <property type="match status" value="1"/>
</dbReference>
<dbReference type="CDD" id="cd05658">
    <property type="entry name" value="M18_DAP"/>
    <property type="match status" value="1"/>
</dbReference>
<evidence type="ECO:0000256" key="10">
    <source>
        <dbReference type="RuleBase" id="RU004387"/>
    </source>
</evidence>
<evidence type="ECO:0000256" key="6">
    <source>
        <dbReference type="ARBA" id="ARBA00022801"/>
    </source>
</evidence>
<dbReference type="PRINTS" id="PR00932">
    <property type="entry name" value="AMINO1PTASE"/>
</dbReference>
<dbReference type="SUPFAM" id="SSF101821">
    <property type="entry name" value="Aminopeptidase/glucanase lid domain"/>
    <property type="match status" value="1"/>
</dbReference>
<keyword evidence="12" id="KW-1185">Reference proteome</keyword>
<evidence type="ECO:0000256" key="3">
    <source>
        <dbReference type="ARBA" id="ARBA00022438"/>
    </source>
</evidence>
<proteinExistence type="inferred from homology"/>
<dbReference type="GO" id="GO:0004177">
    <property type="term" value="F:aminopeptidase activity"/>
    <property type="evidence" value="ECO:0007669"/>
    <property type="project" value="UniProtKB-KW"/>
</dbReference>